<dbReference type="RefSeq" id="WP_136959482.1">
    <property type="nucleotide sequence ID" value="NZ_CP039690.1"/>
</dbReference>
<dbReference type="AlphaFoldDB" id="A0A4D7B367"/>
<name>A0A4D7B367_9HYPH</name>
<reference evidence="2 3" key="1">
    <citation type="submission" date="2019-04" db="EMBL/GenBank/DDBJ databases">
        <title>Phreatobacter aquaticus sp. nov.</title>
        <authorList>
            <person name="Choi A."/>
        </authorList>
    </citation>
    <scope>NUCLEOTIDE SEQUENCE [LARGE SCALE GENOMIC DNA]</scope>
    <source>
        <strain evidence="2 3">KCTC 52518</strain>
    </source>
</reference>
<protein>
    <submittedName>
        <fullName evidence="2">Uncharacterized protein</fullName>
    </submittedName>
</protein>
<dbReference type="Proteomes" id="UP000298781">
    <property type="component" value="Chromosome"/>
</dbReference>
<organism evidence="2 3">
    <name type="scientific">Phreatobacter stygius</name>
    <dbReference type="NCBI Taxonomy" id="1940610"/>
    <lineage>
        <taxon>Bacteria</taxon>
        <taxon>Pseudomonadati</taxon>
        <taxon>Pseudomonadota</taxon>
        <taxon>Alphaproteobacteria</taxon>
        <taxon>Hyphomicrobiales</taxon>
        <taxon>Phreatobacteraceae</taxon>
        <taxon>Phreatobacter</taxon>
    </lineage>
</organism>
<gene>
    <name evidence="2" type="ORF">E8M01_07065</name>
</gene>
<evidence type="ECO:0000256" key="1">
    <source>
        <dbReference type="SAM" id="MobiDB-lite"/>
    </source>
</evidence>
<evidence type="ECO:0000313" key="2">
    <source>
        <dbReference type="EMBL" id="QCI64026.1"/>
    </source>
</evidence>
<feature type="region of interest" description="Disordered" evidence="1">
    <location>
        <begin position="61"/>
        <end position="100"/>
    </location>
</feature>
<evidence type="ECO:0000313" key="3">
    <source>
        <dbReference type="Proteomes" id="UP000298781"/>
    </source>
</evidence>
<dbReference type="EMBL" id="CP039690">
    <property type="protein sequence ID" value="QCI64026.1"/>
    <property type="molecule type" value="Genomic_DNA"/>
</dbReference>
<accession>A0A4D7B367</accession>
<proteinExistence type="predicted"/>
<keyword evidence="3" id="KW-1185">Reference proteome</keyword>
<sequence length="100" mass="10268">MTVTVMPMASVVPVMPMTIGFAAGENCAENHRDRRQFQSMHVMSPADAGAGNAGPATLHRHCAVSGHGRGGPACDTAPPAVALGEGHPNDLEAWPGSQNP</sequence>
<dbReference type="KEGG" id="pstg:E8M01_07065"/>